<protein>
    <recommendedName>
        <fullName evidence="2">Cytokinin riboside 5'-monophosphate phosphoribohydrolase</fullName>
        <ecNumber evidence="2">3.2.2.n1</ecNumber>
    </recommendedName>
</protein>
<dbReference type="EMBL" id="BMPZ01000003">
    <property type="protein sequence ID" value="GGI80174.1"/>
    <property type="molecule type" value="Genomic_DNA"/>
</dbReference>
<accession>A0A917JPC9</accession>
<keyword evidence="2" id="KW-0203">Cytokinin biosynthesis</keyword>
<proteinExistence type="inferred from homology"/>
<reference evidence="3" key="1">
    <citation type="journal article" date="2014" name="Int. J. Syst. Evol. Microbiol.">
        <title>Complete genome sequence of Corynebacterium casei LMG S-19264T (=DSM 44701T), isolated from a smear-ripened cheese.</title>
        <authorList>
            <consortium name="US DOE Joint Genome Institute (JGI-PGF)"/>
            <person name="Walter F."/>
            <person name="Albersmeier A."/>
            <person name="Kalinowski J."/>
            <person name="Ruckert C."/>
        </authorList>
    </citation>
    <scope>NUCLEOTIDE SEQUENCE</scope>
    <source>
        <strain evidence="3">JCM 30804</strain>
    </source>
</reference>
<dbReference type="SUPFAM" id="SSF102405">
    <property type="entry name" value="MCP/YpsA-like"/>
    <property type="match status" value="1"/>
</dbReference>
<comment type="catalytic activity">
    <reaction evidence="1">
        <text>AMP + H2O = D-ribose 5-phosphate + adenine</text>
        <dbReference type="Rhea" id="RHEA:20129"/>
        <dbReference type="ChEBI" id="CHEBI:15377"/>
        <dbReference type="ChEBI" id="CHEBI:16708"/>
        <dbReference type="ChEBI" id="CHEBI:78346"/>
        <dbReference type="ChEBI" id="CHEBI:456215"/>
        <dbReference type="EC" id="3.2.2.4"/>
    </reaction>
</comment>
<sequence>MIEDFKGDESWRLFRILAEFTEGIDTLSGLGFAVSIFGSARIKPDSEYYQQTVTLSRRLAEEGFSVITGGGPGIMEAGNKGASQHKGASVGLNIELPMEQKPNEYQSISLNYRYFFARKVMFVKHSMGYVCMPGGFGTFDEFFESLTLVQTEKIYPMPIVLFGSRFWGGLIEWVKSQPLELGLISASDLDLLKVTDDIEEVIEIMKKHREFKEKVIEESKANRF</sequence>
<evidence type="ECO:0000256" key="1">
    <source>
        <dbReference type="ARBA" id="ARBA00000274"/>
    </source>
</evidence>
<name>A0A917JPC9_9GAMM</name>
<dbReference type="GO" id="GO:0009691">
    <property type="term" value="P:cytokinin biosynthetic process"/>
    <property type="evidence" value="ECO:0007669"/>
    <property type="project" value="UniProtKB-UniRule"/>
</dbReference>
<dbReference type="GO" id="GO:0008714">
    <property type="term" value="F:AMP nucleosidase activity"/>
    <property type="evidence" value="ECO:0007669"/>
    <property type="project" value="UniProtKB-EC"/>
</dbReference>
<dbReference type="InterPro" id="IPR052341">
    <property type="entry name" value="LOG_family_nucleotidases"/>
</dbReference>
<dbReference type="PANTHER" id="PTHR43393">
    <property type="entry name" value="CYTOKININ RIBOSIDE 5'-MONOPHOSPHATE PHOSPHORIBOHYDROLASE"/>
    <property type="match status" value="1"/>
</dbReference>
<dbReference type="EC" id="3.2.2.n1" evidence="2"/>
<dbReference type="RefSeq" id="WP_188919807.1">
    <property type="nucleotide sequence ID" value="NZ_BMPZ01000003.1"/>
</dbReference>
<reference evidence="3" key="2">
    <citation type="submission" date="2020-09" db="EMBL/GenBank/DDBJ databases">
        <authorList>
            <person name="Sun Q."/>
            <person name="Ohkuma M."/>
        </authorList>
    </citation>
    <scope>NUCLEOTIDE SEQUENCE</scope>
    <source>
        <strain evidence="3">JCM 30804</strain>
    </source>
</reference>
<dbReference type="Gene3D" id="3.40.50.450">
    <property type="match status" value="1"/>
</dbReference>
<organism evidence="3 4">
    <name type="scientific">Shewanella gelidii</name>
    <dbReference type="NCBI Taxonomy" id="1642821"/>
    <lineage>
        <taxon>Bacteria</taxon>
        <taxon>Pseudomonadati</taxon>
        <taxon>Pseudomonadota</taxon>
        <taxon>Gammaproteobacteria</taxon>
        <taxon>Alteromonadales</taxon>
        <taxon>Shewanellaceae</taxon>
        <taxon>Shewanella</taxon>
    </lineage>
</organism>
<dbReference type="InterPro" id="IPR005269">
    <property type="entry name" value="LOG"/>
</dbReference>
<dbReference type="GO" id="GO:0005829">
    <property type="term" value="C:cytosol"/>
    <property type="evidence" value="ECO:0007669"/>
    <property type="project" value="TreeGrafter"/>
</dbReference>
<dbReference type="Proteomes" id="UP000613743">
    <property type="component" value="Unassembled WGS sequence"/>
</dbReference>
<dbReference type="AlphaFoldDB" id="A0A917JPC9"/>
<evidence type="ECO:0000256" key="2">
    <source>
        <dbReference type="RuleBase" id="RU363015"/>
    </source>
</evidence>
<evidence type="ECO:0000313" key="4">
    <source>
        <dbReference type="Proteomes" id="UP000613743"/>
    </source>
</evidence>
<keyword evidence="2" id="KW-0378">Hydrolase</keyword>
<comment type="caution">
    <text evidence="3">The sequence shown here is derived from an EMBL/GenBank/DDBJ whole genome shotgun (WGS) entry which is preliminary data.</text>
</comment>
<dbReference type="InterPro" id="IPR031100">
    <property type="entry name" value="LOG_fam"/>
</dbReference>
<dbReference type="PANTHER" id="PTHR43393:SF2">
    <property type="entry name" value="CYTOKININ RIBOSIDE 5'-MONOPHOSPHATE PHOSPHORIBOHYDROLASE"/>
    <property type="match status" value="1"/>
</dbReference>
<evidence type="ECO:0000313" key="3">
    <source>
        <dbReference type="EMBL" id="GGI80174.1"/>
    </source>
</evidence>
<keyword evidence="4" id="KW-1185">Reference proteome</keyword>
<dbReference type="NCBIfam" id="TIGR00730">
    <property type="entry name" value="Rossman fold protein, TIGR00730 family"/>
    <property type="match status" value="1"/>
</dbReference>
<gene>
    <name evidence="3" type="ORF">GCM10009332_16910</name>
</gene>
<dbReference type="Pfam" id="PF03641">
    <property type="entry name" value="Lysine_decarbox"/>
    <property type="match status" value="1"/>
</dbReference>
<comment type="similarity">
    <text evidence="2">Belongs to the LOG family.</text>
</comment>